<evidence type="ECO:0000256" key="2">
    <source>
        <dbReference type="ARBA" id="ARBA00022679"/>
    </source>
</evidence>
<dbReference type="InterPro" id="IPR027417">
    <property type="entry name" value="P-loop_NTPase"/>
</dbReference>
<dbReference type="SUPFAM" id="SSF141523">
    <property type="entry name" value="L,D-transpeptidase catalytic domain-like"/>
    <property type="match status" value="1"/>
</dbReference>
<dbReference type="EMBL" id="LJCR01001575">
    <property type="protein sequence ID" value="KPV50113.1"/>
    <property type="molecule type" value="Genomic_DNA"/>
</dbReference>
<protein>
    <recommendedName>
        <fullName evidence="7">L,D-TPase catalytic domain-containing protein</fullName>
    </recommendedName>
</protein>
<keyword evidence="3 6" id="KW-0133">Cell shape</keyword>
<dbReference type="PANTHER" id="PTHR30582:SF2">
    <property type="entry name" value="L,D-TRANSPEPTIDASE YCIB-RELATED"/>
    <property type="match status" value="1"/>
</dbReference>
<dbReference type="GO" id="GO:0005576">
    <property type="term" value="C:extracellular region"/>
    <property type="evidence" value="ECO:0007669"/>
    <property type="project" value="TreeGrafter"/>
</dbReference>
<keyword evidence="5 6" id="KW-0961">Cell wall biogenesis/degradation</keyword>
<evidence type="ECO:0000256" key="5">
    <source>
        <dbReference type="ARBA" id="ARBA00023316"/>
    </source>
</evidence>
<dbReference type="Pfam" id="PF03734">
    <property type="entry name" value="YkuD"/>
    <property type="match status" value="1"/>
</dbReference>
<dbReference type="UniPathway" id="UPA00219"/>
<proteinExistence type="predicted"/>
<dbReference type="InterPro" id="IPR025723">
    <property type="entry name" value="ArsA/GET3_ATPase-like"/>
</dbReference>
<dbReference type="FunFam" id="2.40.440.10:FF:000015">
    <property type="entry name" value="ErfK/YbiS/YcfS/YnhG family protein"/>
    <property type="match status" value="1"/>
</dbReference>
<dbReference type="Pfam" id="PF02374">
    <property type="entry name" value="ArsA_ATPase"/>
    <property type="match status" value="1"/>
</dbReference>
<evidence type="ECO:0000313" key="8">
    <source>
        <dbReference type="EMBL" id="KPV50113.1"/>
    </source>
</evidence>
<dbReference type="GO" id="GO:0018104">
    <property type="term" value="P:peptidoglycan-protein cross-linking"/>
    <property type="evidence" value="ECO:0007669"/>
    <property type="project" value="TreeGrafter"/>
</dbReference>
<dbReference type="Gene3D" id="3.40.50.300">
    <property type="entry name" value="P-loop containing nucleotide triphosphate hydrolases"/>
    <property type="match status" value="1"/>
</dbReference>
<keyword evidence="9" id="KW-1185">Reference proteome</keyword>
<feature type="domain" description="L,D-TPase catalytic" evidence="7">
    <location>
        <begin position="231"/>
        <end position="350"/>
    </location>
</feature>
<evidence type="ECO:0000313" key="9">
    <source>
        <dbReference type="Proteomes" id="UP000050509"/>
    </source>
</evidence>
<gene>
    <name evidence="8" type="ORF">SE17_28860</name>
</gene>
<dbReference type="Proteomes" id="UP000050509">
    <property type="component" value="Unassembled WGS sequence"/>
</dbReference>
<organism evidence="8 9">
    <name type="scientific">Kouleothrix aurantiaca</name>
    <dbReference type="NCBI Taxonomy" id="186479"/>
    <lineage>
        <taxon>Bacteria</taxon>
        <taxon>Bacillati</taxon>
        <taxon>Chloroflexota</taxon>
        <taxon>Chloroflexia</taxon>
        <taxon>Chloroflexales</taxon>
        <taxon>Roseiflexineae</taxon>
        <taxon>Roseiflexaceae</taxon>
        <taxon>Kouleothrix</taxon>
    </lineage>
</organism>
<dbReference type="Gene3D" id="2.40.440.10">
    <property type="entry name" value="L,D-transpeptidase catalytic domain-like"/>
    <property type="match status" value="1"/>
</dbReference>
<dbReference type="PROSITE" id="PS52029">
    <property type="entry name" value="LD_TPASE"/>
    <property type="match status" value="1"/>
</dbReference>
<dbReference type="GO" id="GO:0071972">
    <property type="term" value="F:peptidoglycan L,D-transpeptidase activity"/>
    <property type="evidence" value="ECO:0007669"/>
    <property type="project" value="TreeGrafter"/>
</dbReference>
<comment type="caution">
    <text evidence="8">The sequence shown here is derived from an EMBL/GenBank/DDBJ whole genome shotgun (WGS) entry which is preliminary data.</text>
</comment>
<dbReference type="PATRIC" id="fig|186479.3.peg.2271"/>
<feature type="active site" description="Proton donor/acceptor" evidence="6">
    <location>
        <position position="308"/>
    </location>
</feature>
<keyword evidence="2" id="KW-0808">Transferase</keyword>
<name>A0A0P9CVY9_9CHLR</name>
<keyword evidence="4 6" id="KW-0573">Peptidoglycan synthesis</keyword>
<reference evidence="8 9" key="1">
    <citation type="submission" date="2015-09" db="EMBL/GenBank/DDBJ databases">
        <title>Draft genome sequence of Kouleothrix aurantiaca JCM 19913.</title>
        <authorList>
            <person name="Hemp J."/>
        </authorList>
    </citation>
    <scope>NUCLEOTIDE SEQUENCE [LARGE SCALE GENOMIC DNA]</scope>
    <source>
        <strain evidence="8 9">COM-B</strain>
    </source>
</reference>
<evidence type="ECO:0000256" key="6">
    <source>
        <dbReference type="PROSITE-ProRule" id="PRU01373"/>
    </source>
</evidence>
<evidence type="ECO:0000256" key="1">
    <source>
        <dbReference type="ARBA" id="ARBA00004752"/>
    </source>
</evidence>
<feature type="active site" description="Nucleophile" evidence="6">
    <location>
        <position position="326"/>
    </location>
</feature>
<dbReference type="CDD" id="cd02035">
    <property type="entry name" value="ArsA"/>
    <property type="match status" value="1"/>
</dbReference>
<dbReference type="GO" id="GO:0016740">
    <property type="term" value="F:transferase activity"/>
    <property type="evidence" value="ECO:0007669"/>
    <property type="project" value="UniProtKB-KW"/>
</dbReference>
<dbReference type="GO" id="GO:0071555">
    <property type="term" value="P:cell wall organization"/>
    <property type="evidence" value="ECO:0007669"/>
    <property type="project" value="UniProtKB-UniRule"/>
</dbReference>
<feature type="non-terminal residue" evidence="8">
    <location>
        <position position="1"/>
    </location>
</feature>
<dbReference type="InterPro" id="IPR050979">
    <property type="entry name" value="LD-transpeptidase"/>
</dbReference>
<dbReference type="AlphaFoldDB" id="A0A0P9CVY9"/>
<comment type="pathway">
    <text evidence="1 6">Cell wall biogenesis; peptidoglycan biosynthesis.</text>
</comment>
<accession>A0A0P9CVY9</accession>
<dbReference type="InterPro" id="IPR038063">
    <property type="entry name" value="Transpep_catalytic_dom"/>
</dbReference>
<dbReference type="SUPFAM" id="SSF52540">
    <property type="entry name" value="P-loop containing nucleoside triphosphate hydrolases"/>
    <property type="match status" value="1"/>
</dbReference>
<evidence type="ECO:0000256" key="3">
    <source>
        <dbReference type="ARBA" id="ARBA00022960"/>
    </source>
</evidence>
<evidence type="ECO:0000259" key="7">
    <source>
        <dbReference type="PROSITE" id="PS52029"/>
    </source>
</evidence>
<dbReference type="GO" id="GO:0008360">
    <property type="term" value="P:regulation of cell shape"/>
    <property type="evidence" value="ECO:0007669"/>
    <property type="project" value="UniProtKB-UniRule"/>
</dbReference>
<dbReference type="CDD" id="cd16913">
    <property type="entry name" value="YkuD_like"/>
    <property type="match status" value="1"/>
</dbReference>
<dbReference type="PANTHER" id="PTHR30582">
    <property type="entry name" value="L,D-TRANSPEPTIDASE"/>
    <property type="match status" value="1"/>
</dbReference>
<dbReference type="InterPro" id="IPR005490">
    <property type="entry name" value="LD_TPept_cat_dom"/>
</dbReference>
<sequence length="351" mass="38964">GVDDVASEELAIIPGMEEVVSLLHIRRQAKEGNFDVVVVDAAPTGETIRLLTMPETFQWYAARVRDWDPGALSVAKPLVRALIPATNAFETLNRLTKGVEALRETLTDPEVSSYRLVVNAERMVIKEAQRAATYLALFGYPISEPVEEASPADGTVRLAQYFERARFEYHPEELGSFYQQEAKALGLNLAALHEVQLSDLGRQAALQRDGAFPTSAQLIGTPDWSTKLYTRRIDVDLSAQHLTAYEGDTPVFTAPVATGKDGFNTPTGTFAIYSKYPMEDMAGSAGGETWYVPDIPWVQYIVGGVAFHGTYWHDRWGTGFRLSHGCVNLNIDDAQWLYEWADIGTQVDIHY</sequence>
<evidence type="ECO:0000256" key="4">
    <source>
        <dbReference type="ARBA" id="ARBA00022984"/>
    </source>
</evidence>